<dbReference type="InterPro" id="IPR027417">
    <property type="entry name" value="P-loop_NTPase"/>
</dbReference>
<dbReference type="GO" id="GO:0009898">
    <property type="term" value="C:cytoplasmic side of plasma membrane"/>
    <property type="evidence" value="ECO:0007669"/>
    <property type="project" value="TreeGrafter"/>
</dbReference>
<dbReference type="AlphaFoldDB" id="A0A5J4RIT5"/>
<dbReference type="GO" id="GO:0005524">
    <property type="term" value="F:ATP binding"/>
    <property type="evidence" value="ECO:0007669"/>
    <property type="project" value="UniProtKB-KW"/>
</dbReference>
<evidence type="ECO:0000313" key="4">
    <source>
        <dbReference type="EMBL" id="KAA6332983.1"/>
    </source>
</evidence>
<dbReference type="Gene3D" id="3.40.50.300">
    <property type="entry name" value="P-loop containing nucleotide triphosphate hydrolases"/>
    <property type="match status" value="1"/>
</dbReference>
<dbReference type="InterPro" id="IPR025669">
    <property type="entry name" value="AAA_dom"/>
</dbReference>
<gene>
    <name evidence="4" type="ORF">EZS27_018563</name>
</gene>
<accession>A0A5J4RIT5</accession>
<comment type="caution">
    <text evidence="4">The sequence shown here is derived from an EMBL/GenBank/DDBJ whole genome shotgun (WGS) entry which is preliminary data.</text>
</comment>
<dbReference type="Pfam" id="PF13614">
    <property type="entry name" value="AAA_31"/>
    <property type="match status" value="1"/>
</dbReference>
<dbReference type="GO" id="GO:0005829">
    <property type="term" value="C:cytosol"/>
    <property type="evidence" value="ECO:0007669"/>
    <property type="project" value="TreeGrafter"/>
</dbReference>
<dbReference type="Gene3D" id="1.25.40.10">
    <property type="entry name" value="Tetratricopeptide repeat domain"/>
    <property type="match status" value="2"/>
</dbReference>
<dbReference type="InterPro" id="IPR011990">
    <property type="entry name" value="TPR-like_helical_dom_sf"/>
</dbReference>
<dbReference type="GO" id="GO:0016887">
    <property type="term" value="F:ATP hydrolysis activity"/>
    <property type="evidence" value="ECO:0007669"/>
    <property type="project" value="TreeGrafter"/>
</dbReference>
<keyword evidence="2" id="KW-0067">ATP-binding</keyword>
<sequence>MMKTIAFYSYKGGVGRTLALSNIAMRLSEFGKKVCMLDFDLEAPGLHYKFKEYLQPEKMPPKGIVDYIHEFAIEKRLPKKISRDYYCSLFSDEYEDLSLKLIPAGNPDSKEYWSKLSAINWYELLYRDDAEGIPFFFDLKSKIERDIKPDYLLIDTRTGITEISSLTISLLADKVILLAVNNEENISGSKRIIESLLNPENDLLKKERSLVLVLSRIPMPQSAEDKSREKMIKEQFVKRFSIFKNRQGEELFNNTLIIHSDRNLELKEDFKIGYDLEFKSDGAISQEYLALFDRITEGDFSQEEQEIFNSIKEANKLYYLATKEPDDKKAISKLEKALEVNPNNASILVGLAARYNTIRKYEKALSYVNKAIKINPSYNFKLCRVFTNYNLKKFQEAYNEILPMKDMGVTYLYFYCLAKTQLFSYNEEVNNDFNGLIEKYPSFYLAYYAKAAYLRRRGDYENALSSIYKAIELEKDSPVLYATLAEIKASEGDKDQFYLHFEKALELGLDVILTIDDSPNVYSKFTNDSKFIELLEKYDQYDAIEHLKKIQHTV</sequence>
<dbReference type="InterPro" id="IPR019734">
    <property type="entry name" value="TPR_rpt"/>
</dbReference>
<keyword evidence="1" id="KW-0547">Nucleotide-binding</keyword>
<dbReference type="SMART" id="SM00028">
    <property type="entry name" value="TPR"/>
    <property type="match status" value="4"/>
</dbReference>
<evidence type="ECO:0000259" key="3">
    <source>
        <dbReference type="Pfam" id="PF13614"/>
    </source>
</evidence>
<evidence type="ECO:0000256" key="1">
    <source>
        <dbReference type="ARBA" id="ARBA00022741"/>
    </source>
</evidence>
<organism evidence="4">
    <name type="scientific">termite gut metagenome</name>
    <dbReference type="NCBI Taxonomy" id="433724"/>
    <lineage>
        <taxon>unclassified sequences</taxon>
        <taxon>metagenomes</taxon>
        <taxon>organismal metagenomes</taxon>
    </lineage>
</organism>
<evidence type="ECO:0000256" key="2">
    <source>
        <dbReference type="ARBA" id="ARBA00022840"/>
    </source>
</evidence>
<dbReference type="PROSITE" id="PS50005">
    <property type="entry name" value="TPR"/>
    <property type="match status" value="2"/>
</dbReference>
<dbReference type="SUPFAM" id="SSF48452">
    <property type="entry name" value="TPR-like"/>
    <property type="match status" value="1"/>
</dbReference>
<dbReference type="Pfam" id="PF13181">
    <property type="entry name" value="TPR_8"/>
    <property type="match status" value="2"/>
</dbReference>
<dbReference type="PANTHER" id="PTHR43384">
    <property type="entry name" value="SEPTUM SITE-DETERMINING PROTEIN MIND HOMOLOG, CHLOROPLASTIC-RELATED"/>
    <property type="match status" value="1"/>
</dbReference>
<proteinExistence type="predicted"/>
<dbReference type="InterPro" id="IPR050625">
    <property type="entry name" value="ParA/MinD_ATPase"/>
</dbReference>
<dbReference type="NCBIfam" id="NF047398">
    <property type="entry name" value="AAA_KGGVGR"/>
    <property type="match status" value="1"/>
</dbReference>
<dbReference type="GO" id="GO:0051782">
    <property type="term" value="P:negative regulation of cell division"/>
    <property type="evidence" value="ECO:0007669"/>
    <property type="project" value="TreeGrafter"/>
</dbReference>
<dbReference type="PANTHER" id="PTHR43384:SF6">
    <property type="entry name" value="SEPTUM SITE-DETERMINING PROTEIN MIND HOMOLOG, CHLOROPLASTIC"/>
    <property type="match status" value="1"/>
</dbReference>
<dbReference type="SUPFAM" id="SSF52540">
    <property type="entry name" value="P-loop containing nucleoside triphosphate hydrolases"/>
    <property type="match status" value="1"/>
</dbReference>
<protein>
    <recommendedName>
        <fullName evidence="3">AAA domain-containing protein</fullName>
    </recommendedName>
</protein>
<reference evidence="4" key="1">
    <citation type="submission" date="2019-03" db="EMBL/GenBank/DDBJ databases">
        <title>Single cell metagenomics reveals metabolic interactions within the superorganism composed of flagellate Streblomastix strix and complex community of Bacteroidetes bacteria on its surface.</title>
        <authorList>
            <person name="Treitli S.C."/>
            <person name="Kolisko M."/>
            <person name="Husnik F."/>
            <person name="Keeling P."/>
            <person name="Hampl V."/>
        </authorList>
    </citation>
    <scope>NUCLEOTIDE SEQUENCE</scope>
    <source>
        <strain evidence="4">STM</strain>
    </source>
</reference>
<name>A0A5J4RIT5_9ZZZZ</name>
<feature type="domain" description="AAA" evidence="3">
    <location>
        <begin position="2"/>
        <end position="41"/>
    </location>
</feature>
<dbReference type="EMBL" id="SNRY01001170">
    <property type="protein sequence ID" value="KAA6332983.1"/>
    <property type="molecule type" value="Genomic_DNA"/>
</dbReference>